<proteinExistence type="inferred from homology"/>
<accession>A0A1H7E319</accession>
<dbReference type="Gene3D" id="3.90.180.10">
    <property type="entry name" value="Medium-chain alcohol dehydrogenases, catalytic domain"/>
    <property type="match status" value="1"/>
</dbReference>
<evidence type="ECO:0000259" key="5">
    <source>
        <dbReference type="SMART" id="SM00829"/>
    </source>
</evidence>
<dbReference type="EMBL" id="FNYD01000025">
    <property type="protein sequence ID" value="SEK08248.1"/>
    <property type="molecule type" value="Genomic_DNA"/>
</dbReference>
<dbReference type="InterPro" id="IPR020843">
    <property type="entry name" value="ER"/>
</dbReference>
<dbReference type="InterPro" id="IPR050129">
    <property type="entry name" value="Zn_alcohol_dh"/>
</dbReference>
<dbReference type="Pfam" id="PF00107">
    <property type="entry name" value="ADH_zinc_N"/>
    <property type="match status" value="1"/>
</dbReference>
<dbReference type="SUPFAM" id="SSF51735">
    <property type="entry name" value="NAD(P)-binding Rossmann-fold domains"/>
    <property type="match status" value="1"/>
</dbReference>
<evidence type="ECO:0000313" key="7">
    <source>
        <dbReference type="Proteomes" id="UP000199379"/>
    </source>
</evidence>
<dbReference type="SMART" id="SM00829">
    <property type="entry name" value="PKS_ER"/>
    <property type="match status" value="1"/>
</dbReference>
<gene>
    <name evidence="6" type="ORF">SAMN05444007_1254</name>
</gene>
<dbReference type="SUPFAM" id="SSF50129">
    <property type="entry name" value="GroES-like"/>
    <property type="match status" value="1"/>
</dbReference>
<reference evidence="6 7" key="1">
    <citation type="submission" date="2016-10" db="EMBL/GenBank/DDBJ databases">
        <authorList>
            <person name="de Groot N.N."/>
        </authorList>
    </citation>
    <scope>NUCLEOTIDE SEQUENCE [LARGE SCALE GENOMIC DNA]</scope>
    <source>
        <strain evidence="6 7">DSM 29340</strain>
    </source>
</reference>
<dbReference type="Proteomes" id="UP000199379">
    <property type="component" value="Unassembled WGS sequence"/>
</dbReference>
<protein>
    <submittedName>
        <fullName evidence="6">Alcohol dehydrogenase, propanol-preferring</fullName>
    </submittedName>
</protein>
<dbReference type="PANTHER" id="PTHR43401:SF2">
    <property type="entry name" value="L-THREONINE 3-DEHYDROGENASE"/>
    <property type="match status" value="1"/>
</dbReference>
<keyword evidence="7" id="KW-1185">Reference proteome</keyword>
<dbReference type="InterPro" id="IPR011032">
    <property type="entry name" value="GroES-like_sf"/>
</dbReference>
<dbReference type="PROSITE" id="PS00059">
    <property type="entry name" value="ADH_ZINC"/>
    <property type="match status" value="1"/>
</dbReference>
<dbReference type="STRING" id="1227549.SAMN05444007_1254"/>
<dbReference type="Gene3D" id="3.40.50.720">
    <property type="entry name" value="NAD(P)-binding Rossmann-like Domain"/>
    <property type="match status" value="1"/>
</dbReference>
<evidence type="ECO:0000256" key="4">
    <source>
        <dbReference type="RuleBase" id="RU361277"/>
    </source>
</evidence>
<dbReference type="PANTHER" id="PTHR43401">
    <property type="entry name" value="L-THREONINE 3-DEHYDROGENASE"/>
    <property type="match status" value="1"/>
</dbReference>
<feature type="domain" description="Enoyl reductase (ER)" evidence="5">
    <location>
        <begin position="12"/>
        <end position="342"/>
    </location>
</feature>
<keyword evidence="2 4" id="KW-0862">Zinc</keyword>
<evidence type="ECO:0000256" key="3">
    <source>
        <dbReference type="ARBA" id="ARBA00023002"/>
    </source>
</evidence>
<dbReference type="InterPro" id="IPR036291">
    <property type="entry name" value="NAD(P)-bd_dom_sf"/>
</dbReference>
<dbReference type="RefSeq" id="WP_218142448.1">
    <property type="nucleotide sequence ID" value="NZ_BMGV01000023.1"/>
</dbReference>
<name>A0A1H7E319_9RHOB</name>
<organism evidence="6 7">
    <name type="scientific">Cribrihabitans marinus</name>
    <dbReference type="NCBI Taxonomy" id="1227549"/>
    <lineage>
        <taxon>Bacteria</taxon>
        <taxon>Pseudomonadati</taxon>
        <taxon>Pseudomonadota</taxon>
        <taxon>Alphaproteobacteria</taxon>
        <taxon>Rhodobacterales</taxon>
        <taxon>Paracoccaceae</taxon>
        <taxon>Cribrihabitans</taxon>
    </lineage>
</organism>
<dbReference type="InterPro" id="IPR013149">
    <property type="entry name" value="ADH-like_C"/>
</dbReference>
<sequence>MPNNMTAVFLPGNKQVDVRAVLVPEPGPDEVLVEIKASCICRSDLSLYYGNAVISGGDSNQFVCGHEPAGTVVKVGEAVTEFAEGDNVAVYLAVGCGVCHHCRVGIHYLCAKWKCLGFTMDGGNAEFLRVPARNLLKTPKGMSHLAAAISTDAFGTLFSACRKVGVNGLSTIGIWGLGPMGAAGTLAAKAMGGRVVALDPIAERREFAESLGADLVLDPTAPNALDQVREFSGGEGLSGAIDCSGQTAAHNMALDAAAPMARIALVGENRETTIKTSDHMIRKQLTVFGSWYFSIDEYADILALIKSHKIDLERLATHTFDLKEAETAFRMFDNRETEKAVFVR</sequence>
<evidence type="ECO:0000256" key="1">
    <source>
        <dbReference type="ARBA" id="ARBA00022723"/>
    </source>
</evidence>
<dbReference type="GO" id="GO:0016616">
    <property type="term" value="F:oxidoreductase activity, acting on the CH-OH group of donors, NAD or NADP as acceptor"/>
    <property type="evidence" value="ECO:0007669"/>
    <property type="project" value="UniProtKB-ARBA"/>
</dbReference>
<keyword evidence="1 4" id="KW-0479">Metal-binding</keyword>
<comment type="similarity">
    <text evidence="4">Belongs to the zinc-containing alcohol dehydrogenase family.</text>
</comment>
<evidence type="ECO:0000256" key="2">
    <source>
        <dbReference type="ARBA" id="ARBA00022833"/>
    </source>
</evidence>
<evidence type="ECO:0000313" key="6">
    <source>
        <dbReference type="EMBL" id="SEK08248.1"/>
    </source>
</evidence>
<dbReference type="GO" id="GO:0008270">
    <property type="term" value="F:zinc ion binding"/>
    <property type="evidence" value="ECO:0007669"/>
    <property type="project" value="InterPro"/>
</dbReference>
<dbReference type="AlphaFoldDB" id="A0A1H7E319"/>
<dbReference type="Pfam" id="PF08240">
    <property type="entry name" value="ADH_N"/>
    <property type="match status" value="1"/>
</dbReference>
<dbReference type="InterPro" id="IPR013154">
    <property type="entry name" value="ADH-like_N"/>
</dbReference>
<dbReference type="InterPro" id="IPR002328">
    <property type="entry name" value="ADH_Zn_CS"/>
</dbReference>
<comment type="cofactor">
    <cofactor evidence="4">
        <name>Zn(2+)</name>
        <dbReference type="ChEBI" id="CHEBI:29105"/>
    </cofactor>
</comment>
<keyword evidence="3" id="KW-0560">Oxidoreductase</keyword>